<keyword evidence="1" id="KW-0472">Membrane</keyword>
<proteinExistence type="predicted"/>
<gene>
    <name evidence="2" type="ORF">SAMN04488523_11063</name>
</gene>
<dbReference type="STRING" id="74348.SAMN04488523_11063"/>
<dbReference type="Proteomes" id="UP000198977">
    <property type="component" value="Unassembled WGS sequence"/>
</dbReference>
<accession>A0A1I2D6Q5</accession>
<name>A0A1I2D6Q5_9RHOB</name>
<reference evidence="2 3" key="1">
    <citation type="submission" date="2016-10" db="EMBL/GenBank/DDBJ databases">
        <authorList>
            <person name="de Groot N.N."/>
        </authorList>
    </citation>
    <scope>NUCLEOTIDE SEQUENCE [LARGE SCALE GENOMIC DNA]</scope>
    <source>
        <strain evidence="2 3">DSM 11443</strain>
    </source>
</reference>
<keyword evidence="1" id="KW-0812">Transmembrane</keyword>
<evidence type="ECO:0000256" key="1">
    <source>
        <dbReference type="SAM" id="Phobius"/>
    </source>
</evidence>
<evidence type="ECO:0000313" key="3">
    <source>
        <dbReference type="Proteomes" id="UP000198977"/>
    </source>
</evidence>
<dbReference type="RefSeq" id="WP_093924511.1">
    <property type="nucleotide sequence ID" value="NZ_FOMW01000010.1"/>
</dbReference>
<evidence type="ECO:0000313" key="2">
    <source>
        <dbReference type="EMBL" id="SFE76217.1"/>
    </source>
</evidence>
<dbReference type="EMBL" id="FOMW01000010">
    <property type="protein sequence ID" value="SFE76217.1"/>
    <property type="molecule type" value="Genomic_DNA"/>
</dbReference>
<keyword evidence="3" id="KW-1185">Reference proteome</keyword>
<keyword evidence="1" id="KW-1133">Transmembrane helix</keyword>
<dbReference type="OrthoDB" id="7874703at2"/>
<sequence>MWWTLAAASIASATALLVAFVAYPYQKKKDRNLKEHSEKLAAYQRFVTSITAHHSLLASSLYEGEDAGILDAYPKVVASSYEVIFYGPPYVISACQQYLKSLLEYQNFVLGKLGSKKHASASVGHPEGRDAFKPSQKARRAAILSIRKDITNETEQAAQEAINAFFTMTPVEEKPQ</sequence>
<organism evidence="2 3">
    <name type="scientific">Sulfitobacter brevis</name>
    <dbReference type="NCBI Taxonomy" id="74348"/>
    <lineage>
        <taxon>Bacteria</taxon>
        <taxon>Pseudomonadati</taxon>
        <taxon>Pseudomonadota</taxon>
        <taxon>Alphaproteobacteria</taxon>
        <taxon>Rhodobacterales</taxon>
        <taxon>Roseobacteraceae</taxon>
        <taxon>Sulfitobacter</taxon>
    </lineage>
</organism>
<protein>
    <submittedName>
        <fullName evidence="2">Uncharacterized protein</fullName>
    </submittedName>
</protein>
<dbReference type="AlphaFoldDB" id="A0A1I2D6Q5"/>
<feature type="transmembrane region" description="Helical" evidence="1">
    <location>
        <begin position="6"/>
        <end position="25"/>
    </location>
</feature>